<comment type="subcellular location">
    <subcellularLocation>
        <location evidence="2">Nucleus</location>
        <location evidence="2">Nucleoplasm</location>
    </subcellularLocation>
</comment>
<accession>A0A2A2LBH1</accession>
<evidence type="ECO:0000256" key="5">
    <source>
        <dbReference type="ARBA" id="ARBA00006388"/>
    </source>
</evidence>
<evidence type="ECO:0000256" key="12">
    <source>
        <dbReference type="ARBA" id="ARBA00022723"/>
    </source>
</evidence>
<dbReference type="GO" id="GO:0061630">
    <property type="term" value="F:ubiquitin protein ligase activity"/>
    <property type="evidence" value="ECO:0007669"/>
    <property type="project" value="UniProtKB-UniRule"/>
</dbReference>
<dbReference type="GO" id="GO:0008270">
    <property type="term" value="F:zinc ion binding"/>
    <property type="evidence" value="ECO:0007669"/>
    <property type="project" value="UniProtKB-KW"/>
</dbReference>
<dbReference type="InterPro" id="IPR036322">
    <property type="entry name" value="WD40_repeat_dom_sf"/>
</dbReference>
<dbReference type="Pfam" id="PF08606">
    <property type="entry name" value="Prp19"/>
    <property type="match status" value="1"/>
</dbReference>
<dbReference type="Pfam" id="PF04564">
    <property type="entry name" value="U-box"/>
    <property type="match status" value="1"/>
</dbReference>
<feature type="compositionally biased region" description="Basic and acidic residues" evidence="26">
    <location>
        <begin position="545"/>
        <end position="560"/>
    </location>
</feature>
<feature type="compositionally biased region" description="Polar residues" evidence="26">
    <location>
        <begin position="309"/>
        <end position="318"/>
    </location>
</feature>
<feature type="compositionally biased region" description="Pro residues" evidence="26">
    <location>
        <begin position="334"/>
        <end position="390"/>
    </location>
</feature>
<dbReference type="GO" id="GO:0005654">
    <property type="term" value="C:nucleoplasm"/>
    <property type="evidence" value="ECO:0007669"/>
    <property type="project" value="UniProtKB-SubCell"/>
</dbReference>
<dbReference type="Gene3D" id="3.40.50.410">
    <property type="entry name" value="von Willebrand factor, type A domain"/>
    <property type="match status" value="1"/>
</dbReference>
<dbReference type="STRING" id="2018661.A0A2A2LBH1"/>
<comment type="similarity">
    <text evidence="6">Belongs to the FIP1 family.</text>
</comment>
<dbReference type="Gene3D" id="2.130.10.10">
    <property type="entry name" value="YVTN repeat-like/Quinoprotein amine dehydrogenase"/>
    <property type="match status" value="1"/>
</dbReference>
<dbReference type="Pfam" id="PF05182">
    <property type="entry name" value="Fip1"/>
    <property type="match status" value="1"/>
</dbReference>
<keyword evidence="14" id="KW-0677">Repeat</keyword>
<evidence type="ECO:0000256" key="16">
    <source>
        <dbReference type="ARBA" id="ARBA00022771"/>
    </source>
</evidence>
<feature type="compositionally biased region" description="Basic and acidic residues" evidence="26">
    <location>
        <begin position="408"/>
        <end position="425"/>
    </location>
</feature>
<dbReference type="InterPro" id="IPR013083">
    <property type="entry name" value="Znf_RING/FYVE/PHD"/>
</dbReference>
<dbReference type="UniPathway" id="UPA00143"/>
<dbReference type="GO" id="GO:0006351">
    <property type="term" value="P:DNA-templated transcription"/>
    <property type="evidence" value="ECO:0007669"/>
    <property type="project" value="InterPro"/>
</dbReference>
<evidence type="ECO:0000256" key="24">
    <source>
        <dbReference type="PROSITE-ProRule" id="PRU00221"/>
    </source>
</evidence>
<dbReference type="SMART" id="SM00504">
    <property type="entry name" value="Ubox"/>
    <property type="match status" value="1"/>
</dbReference>
<feature type="region of interest" description="Disordered" evidence="26">
    <location>
        <begin position="1"/>
        <end position="66"/>
    </location>
</feature>
<evidence type="ECO:0000256" key="7">
    <source>
        <dbReference type="ARBA" id="ARBA00012483"/>
    </source>
</evidence>
<keyword evidence="12" id="KW-0479">Metal-binding</keyword>
<evidence type="ECO:0000256" key="3">
    <source>
        <dbReference type="ARBA" id="ARBA00004906"/>
    </source>
</evidence>
<keyword evidence="22 25" id="KW-0234">DNA repair</keyword>
<dbReference type="SUPFAM" id="SSF53300">
    <property type="entry name" value="vWA-like"/>
    <property type="match status" value="1"/>
</dbReference>
<evidence type="ECO:0000256" key="10">
    <source>
        <dbReference type="ARBA" id="ARBA00022664"/>
    </source>
</evidence>
<dbReference type="InterPro" id="IPR012170">
    <property type="entry name" value="TFIIH_SSL1/p44"/>
</dbReference>
<evidence type="ECO:0000259" key="28">
    <source>
        <dbReference type="PROSITE" id="PS51698"/>
    </source>
</evidence>
<feature type="repeat" description="WD" evidence="24">
    <location>
        <begin position="1392"/>
        <end position="1425"/>
    </location>
</feature>
<dbReference type="Pfam" id="PF04056">
    <property type="entry name" value="Ssl1"/>
    <property type="match status" value="1"/>
</dbReference>
<comment type="catalytic activity">
    <reaction evidence="1 25">
        <text>S-ubiquitinyl-[E2 ubiquitin-conjugating enzyme]-L-cysteine + [acceptor protein]-L-lysine = [E2 ubiquitin-conjugating enzyme]-L-cysteine + N(6)-ubiquitinyl-[acceptor protein]-L-lysine.</text>
        <dbReference type="EC" id="2.3.2.27"/>
    </reaction>
</comment>
<evidence type="ECO:0000313" key="30">
    <source>
        <dbReference type="Proteomes" id="UP000218231"/>
    </source>
</evidence>
<keyword evidence="20" id="KW-0804">Transcription</keyword>
<feature type="compositionally biased region" description="Basic and acidic residues" evidence="26">
    <location>
        <begin position="438"/>
        <end position="457"/>
    </location>
</feature>
<dbReference type="PANTHER" id="PTHR43995:SF1">
    <property type="entry name" value="PRE-MRNA-PROCESSING FACTOR 19"/>
    <property type="match status" value="1"/>
</dbReference>
<dbReference type="InterPro" id="IPR013915">
    <property type="entry name" value="Prp19_cc"/>
</dbReference>
<dbReference type="InterPro" id="IPR003613">
    <property type="entry name" value="Ubox_domain"/>
</dbReference>
<name>A0A2A2LBH1_9BILA</name>
<evidence type="ECO:0000256" key="13">
    <source>
        <dbReference type="ARBA" id="ARBA00022728"/>
    </source>
</evidence>
<dbReference type="InterPro" id="IPR007198">
    <property type="entry name" value="Ssl1-like"/>
</dbReference>
<keyword evidence="19" id="KW-0805">Transcription regulation</keyword>
<dbReference type="GO" id="GO:0005737">
    <property type="term" value="C:cytoplasm"/>
    <property type="evidence" value="ECO:0007669"/>
    <property type="project" value="TreeGrafter"/>
</dbReference>
<dbReference type="NCBIfam" id="TIGR00622">
    <property type="entry name" value="ssl1"/>
    <property type="match status" value="1"/>
</dbReference>
<dbReference type="SMART" id="SM00320">
    <property type="entry name" value="WD40"/>
    <property type="match status" value="6"/>
</dbReference>
<dbReference type="CDD" id="cd00200">
    <property type="entry name" value="WD40"/>
    <property type="match status" value="1"/>
</dbReference>
<feature type="compositionally biased region" description="Pro residues" evidence="26">
    <location>
        <begin position="270"/>
        <end position="289"/>
    </location>
</feature>
<dbReference type="FunFam" id="3.40.50.410:FF:000015">
    <property type="entry name" value="General transcription factor IIH subunit 2"/>
    <property type="match status" value="1"/>
</dbReference>
<feature type="repeat" description="WD" evidence="24">
    <location>
        <begin position="1180"/>
        <end position="1221"/>
    </location>
</feature>
<evidence type="ECO:0000256" key="4">
    <source>
        <dbReference type="ARBA" id="ARBA00006092"/>
    </source>
</evidence>
<dbReference type="Proteomes" id="UP000218231">
    <property type="component" value="Unassembled WGS sequence"/>
</dbReference>
<comment type="similarity">
    <text evidence="4">Belongs to the GTF2H2 family.</text>
</comment>
<dbReference type="InterPro" id="IPR002035">
    <property type="entry name" value="VWF_A"/>
</dbReference>
<evidence type="ECO:0000256" key="21">
    <source>
        <dbReference type="ARBA" id="ARBA00023187"/>
    </source>
</evidence>
<evidence type="ECO:0000256" key="2">
    <source>
        <dbReference type="ARBA" id="ARBA00004642"/>
    </source>
</evidence>
<organism evidence="29 30">
    <name type="scientific">Diploscapter pachys</name>
    <dbReference type="NCBI Taxonomy" id="2018661"/>
    <lineage>
        <taxon>Eukaryota</taxon>
        <taxon>Metazoa</taxon>
        <taxon>Ecdysozoa</taxon>
        <taxon>Nematoda</taxon>
        <taxon>Chromadorea</taxon>
        <taxon>Rhabditida</taxon>
        <taxon>Rhabditina</taxon>
        <taxon>Rhabditomorpha</taxon>
        <taxon>Rhabditoidea</taxon>
        <taxon>Rhabditidae</taxon>
        <taxon>Diploscapter</taxon>
    </lineage>
</organism>
<feature type="domain" description="VWFA" evidence="27">
    <location>
        <begin position="636"/>
        <end position="825"/>
    </location>
</feature>
<dbReference type="OrthoDB" id="687049at2759"/>
<evidence type="ECO:0000313" key="29">
    <source>
        <dbReference type="EMBL" id="PAV83448.1"/>
    </source>
</evidence>
<comment type="subunit">
    <text evidence="25">Homotetramer.</text>
</comment>
<evidence type="ECO:0000256" key="26">
    <source>
        <dbReference type="SAM" id="MobiDB-lite"/>
    </source>
</evidence>
<evidence type="ECO:0000256" key="6">
    <source>
        <dbReference type="ARBA" id="ARBA00007459"/>
    </source>
</evidence>
<evidence type="ECO:0000259" key="27">
    <source>
        <dbReference type="PROSITE" id="PS50234"/>
    </source>
</evidence>
<protein>
    <recommendedName>
        <fullName evidence="8 25">Pre-mRNA-processing factor 19</fullName>
        <ecNumber evidence="7 25">2.3.2.27</ecNumber>
    </recommendedName>
</protein>
<evidence type="ECO:0000256" key="23">
    <source>
        <dbReference type="ARBA" id="ARBA00023242"/>
    </source>
</evidence>
<dbReference type="PROSITE" id="PS50294">
    <property type="entry name" value="WD_REPEATS_REGION"/>
    <property type="match status" value="3"/>
</dbReference>
<keyword evidence="23 25" id="KW-0539">Nucleus</keyword>
<dbReference type="Gene3D" id="3.30.40.10">
    <property type="entry name" value="Zinc/RING finger domain, C3HC4 (zinc finger)"/>
    <property type="match status" value="1"/>
</dbReference>
<keyword evidence="9 24" id="KW-0853">WD repeat</keyword>
<comment type="caution">
    <text evidence="29">The sequence shown here is derived from an EMBL/GenBank/DDBJ whole genome shotgun (WGS) entry which is preliminary data.</text>
</comment>
<dbReference type="SUPFAM" id="SSF50978">
    <property type="entry name" value="WD40 repeat-like"/>
    <property type="match status" value="1"/>
</dbReference>
<dbReference type="InterPro" id="IPR015943">
    <property type="entry name" value="WD40/YVTN_repeat-like_dom_sf"/>
</dbReference>
<feature type="repeat" description="WD" evidence="24">
    <location>
        <begin position="1309"/>
        <end position="1350"/>
    </location>
</feature>
<dbReference type="GO" id="GO:0006289">
    <property type="term" value="P:nucleotide-excision repair"/>
    <property type="evidence" value="ECO:0007669"/>
    <property type="project" value="InterPro"/>
</dbReference>
<dbReference type="PROSITE" id="PS50082">
    <property type="entry name" value="WD_REPEATS_2"/>
    <property type="match status" value="4"/>
</dbReference>
<keyword evidence="21 25" id="KW-0508">mRNA splicing</keyword>
<evidence type="ECO:0000256" key="8">
    <source>
        <dbReference type="ARBA" id="ARBA00015618"/>
    </source>
</evidence>
<dbReference type="Pfam" id="PF24814">
    <property type="entry name" value="WD40_Prp19"/>
    <property type="match status" value="1"/>
</dbReference>
<dbReference type="PROSITE" id="PS50234">
    <property type="entry name" value="VWFA"/>
    <property type="match status" value="1"/>
</dbReference>
<dbReference type="InterPro" id="IPR038959">
    <property type="entry name" value="Prp19"/>
</dbReference>
<dbReference type="SMART" id="SM00327">
    <property type="entry name" value="VWA"/>
    <property type="match status" value="1"/>
</dbReference>
<dbReference type="SUPFAM" id="SSF57850">
    <property type="entry name" value="RING/U-box"/>
    <property type="match status" value="1"/>
</dbReference>
<dbReference type="GO" id="GO:0000439">
    <property type="term" value="C:transcription factor TFIIH core complex"/>
    <property type="evidence" value="ECO:0007669"/>
    <property type="project" value="InterPro"/>
</dbReference>
<dbReference type="PANTHER" id="PTHR43995">
    <property type="entry name" value="PRE-MRNA-PROCESSING FACTOR 19"/>
    <property type="match status" value="1"/>
</dbReference>
<evidence type="ECO:0000256" key="9">
    <source>
        <dbReference type="ARBA" id="ARBA00022574"/>
    </source>
</evidence>
<dbReference type="InterPro" id="IPR036465">
    <property type="entry name" value="vWFA_dom_sf"/>
</dbReference>
<keyword evidence="17 25" id="KW-0833">Ubl conjugation pathway</keyword>
<sequence length="1425" mass="155520">MADLEMSEEPLNAENGGPPDQDSMQEAPGQGEGVQENREELESGQIEDGSDDGSSLFGSDDDDDNVQVTIQKYDSINVPFTKSAASGQQHLANKLDLDHVPTIGDKPIYDIDLAQMEDRPWRRPGADLTDYFNYGFTEETWNTYCERQKKLRVEFSGNQTQANKALFSSITLTHPLAMPKSTTEGATGGLKVLTDNGGKFKPYQFKGDSHEPIVRTVIGTRPGQVSASSSASSLAPPGVTPSSSQAPMVDFSRPPPNMTIIPTVNLSQPPSGPPPQANQPPPGQPPILPAEPRADAPPGVDLPPGVEDSASTPVSSAPPQGIPTLSGPPLNMSMPPPGFNPALPPPMVRGPPPMMPNMPPPPFNTMLPPPGFPPGMGPPGTGPQRFPPPQMGRGPMTMPPGTANEFDNYAKREPDFGDDGEDKRRATYKRRSRSRSPSKRDGGRRRDRDREDRDRESRSRRHRSRSGSPSESSSRKKDKKRDRRGDDDEGGRKRRKQTFPDIIVTIGTMRGKARRVVDEAEKTTPMNSPVEAELNPSPSSVPAFRRREAPNRDRTPRTTDSRQMPKPTAHHDVVDDDDQQGYTWEGAYEGINIGKVLEEDDMGTIEKSIAKVVLEAKRRQRAASKPAKIRLGIMRYVYIVIDCSRFVLHKAMPPSRFFVAMKILQQFLDTFFEQNPIAQVGVILCRDKKAERYVSLTGNVRSIKESLSNVPEVSCCGDFSLQNCLDLALTNLKSLPGHASREVIVVMASLSTVDAGNIYGTFENLRQNRIRCSVIGLAAELFVCKQLAKVTSGRYDIVLDEEHFSLVLNAHTSPPPFSKQFEASLLKVCFPPHQVPDSPCFCICHPGVPMSSKGFMCVQCGARHCSIPVECPICKLTLVAAPQLSRVFRHLLPLQAFQATPVDVINCTGCGVAVKTEAYACTKCSELKMSLICSISGEPAEEPVVSPVSGHIFDKRLIVKYIAENGTDPVNHEKLDDSQLVTIQTDTKTLAPRNVAGTSIPSLLKMLQDEWDTVVLNSFSLRQQLQTARQELSHSLYQHDAACRVIARLTKELTAAREALSTLKPHMKQPVGGGDSERDIDMEQSVDESGISESVQKKLDETSKQLTAARKARGKNAPEGLAKPEDFDAYSNKITHTGIHSTSVPGITALDVQGDLVLTGGVDKTVVLFNTTKEQVVNTFKGHQKKITAAVLHPNQKTAISASADATIRVWSGSDNDVKQVIDVHQAPVTDISLHATGDYVLSVSDDSFWAFSDITTGKSLCKVAVDNDNRVAISCGQFHPDGLIFGTGSADALVKIWDLKAQSNVANFPGHLASVRAISFSENGYYLATGSEDGELKLWDLRKLKNLKTLTVDGNTVINDIYFDNSGNYLGVATNCVLVVHVRQWQTLATYSDHTAAVTGVRFGENAKTVLSTSMDKSLRIYGA</sequence>
<dbReference type="EMBL" id="LIAE01006963">
    <property type="protein sequence ID" value="PAV83448.1"/>
    <property type="molecule type" value="Genomic_DNA"/>
</dbReference>
<evidence type="ECO:0000256" key="11">
    <source>
        <dbReference type="ARBA" id="ARBA00022679"/>
    </source>
</evidence>
<reference evidence="29 30" key="1">
    <citation type="journal article" date="2017" name="Curr. Biol.">
        <title>Genome architecture and evolution of a unichromosomal asexual nematode.</title>
        <authorList>
            <person name="Fradin H."/>
            <person name="Zegar C."/>
            <person name="Gutwein M."/>
            <person name="Lucas J."/>
            <person name="Kovtun M."/>
            <person name="Corcoran D."/>
            <person name="Baugh L.R."/>
            <person name="Kiontke K."/>
            <person name="Gunsalus K."/>
            <person name="Fitch D.H."/>
            <person name="Piano F."/>
        </authorList>
    </citation>
    <scope>NUCLEOTIDE SEQUENCE [LARGE SCALE GENOMIC DNA]</scope>
    <source>
        <strain evidence="29">PF1309</strain>
    </source>
</reference>
<feature type="region of interest" description="Disordered" evidence="26">
    <location>
        <begin position="1104"/>
        <end position="1124"/>
    </location>
</feature>
<evidence type="ECO:0000256" key="19">
    <source>
        <dbReference type="ARBA" id="ARBA00023015"/>
    </source>
</evidence>
<dbReference type="InterPro" id="IPR020472">
    <property type="entry name" value="WD40_PAC1"/>
</dbReference>
<feature type="domain" description="U-box" evidence="28">
    <location>
        <begin position="926"/>
        <end position="1000"/>
    </location>
</feature>
<dbReference type="GO" id="GO:0071006">
    <property type="term" value="C:U2-type catalytic step 1 spliceosome"/>
    <property type="evidence" value="ECO:0007669"/>
    <property type="project" value="TreeGrafter"/>
</dbReference>
<dbReference type="EC" id="2.3.2.27" evidence="7 25"/>
<dbReference type="GO" id="GO:0000974">
    <property type="term" value="C:Prp19 complex"/>
    <property type="evidence" value="ECO:0007669"/>
    <property type="project" value="UniProtKB-UniRule"/>
</dbReference>
<comment type="similarity">
    <text evidence="5 25">Belongs to the WD repeat PRP19 family.</text>
</comment>
<feature type="compositionally biased region" description="Basic residues" evidence="26">
    <location>
        <begin position="426"/>
        <end position="437"/>
    </location>
</feature>
<dbReference type="FunFam" id="3.30.40.10:FF:000027">
    <property type="entry name" value="Pre-mRNA-processing factor 19, putative"/>
    <property type="match status" value="1"/>
</dbReference>
<evidence type="ECO:0000256" key="1">
    <source>
        <dbReference type="ARBA" id="ARBA00000900"/>
    </source>
</evidence>
<dbReference type="InterPro" id="IPR055340">
    <property type="entry name" value="RING-Ubox_PRP19"/>
</dbReference>
<dbReference type="PROSITE" id="PS51698">
    <property type="entry name" value="U_BOX"/>
    <property type="match status" value="1"/>
</dbReference>
<keyword evidence="18" id="KW-0862">Zinc</keyword>
<keyword evidence="16" id="KW-0863">Zinc-finger</keyword>
<comment type="pathway">
    <text evidence="3 25">Protein modification; protein ubiquitination.</text>
</comment>
<evidence type="ECO:0000256" key="17">
    <source>
        <dbReference type="ARBA" id="ARBA00022786"/>
    </source>
</evidence>
<dbReference type="GO" id="GO:0000398">
    <property type="term" value="P:mRNA splicing, via spliceosome"/>
    <property type="evidence" value="ECO:0007669"/>
    <property type="project" value="InterPro"/>
</dbReference>
<comment type="function">
    <text evidence="25">Ubiquitin-protein ligase which is mainly involved pre-mRNA splicing and DNA repair. Required for pre-mRNA splicing as component of the spliceosome.</text>
</comment>
<evidence type="ECO:0000256" key="25">
    <source>
        <dbReference type="RuleBase" id="RU367101"/>
    </source>
</evidence>
<dbReference type="CDD" id="cd16656">
    <property type="entry name" value="RING-Ubox_PRP19"/>
    <property type="match status" value="1"/>
</dbReference>
<dbReference type="GO" id="GO:0070534">
    <property type="term" value="P:protein K63-linked ubiquitination"/>
    <property type="evidence" value="ECO:0007669"/>
    <property type="project" value="UniProtKB-UniRule"/>
</dbReference>
<keyword evidence="11 25" id="KW-0808">Transferase</keyword>
<dbReference type="PROSITE" id="PS00678">
    <property type="entry name" value="WD_REPEATS_1"/>
    <property type="match status" value="1"/>
</dbReference>
<evidence type="ECO:0000256" key="15">
    <source>
        <dbReference type="ARBA" id="ARBA00022763"/>
    </source>
</evidence>
<proteinExistence type="inferred from homology"/>
<feature type="repeat" description="WD" evidence="24">
    <location>
        <begin position="1267"/>
        <end position="1308"/>
    </location>
</feature>
<keyword evidence="30" id="KW-1185">Reference proteome</keyword>
<gene>
    <name evidence="29" type="ORF">WR25_08686</name>
</gene>
<dbReference type="InterPro" id="IPR001680">
    <property type="entry name" value="WD40_rpt"/>
</dbReference>
<evidence type="ECO:0000256" key="18">
    <source>
        <dbReference type="ARBA" id="ARBA00022833"/>
    </source>
</evidence>
<dbReference type="InterPro" id="IPR007854">
    <property type="entry name" value="Fip1_dom"/>
</dbReference>
<evidence type="ECO:0000256" key="14">
    <source>
        <dbReference type="ARBA" id="ARBA00022737"/>
    </source>
</evidence>
<evidence type="ECO:0000256" key="22">
    <source>
        <dbReference type="ARBA" id="ARBA00023204"/>
    </source>
</evidence>
<keyword evidence="10 25" id="KW-0507">mRNA processing</keyword>
<dbReference type="InterPro" id="IPR019775">
    <property type="entry name" value="WD40_repeat_CS"/>
</dbReference>
<keyword evidence="15 25" id="KW-0227">DNA damage</keyword>
<feature type="region of interest" description="Disordered" evidence="26">
    <location>
        <begin position="222"/>
        <end position="578"/>
    </location>
</feature>
<dbReference type="PRINTS" id="PR00320">
    <property type="entry name" value="GPROTEINBRPT"/>
</dbReference>
<evidence type="ECO:0000256" key="20">
    <source>
        <dbReference type="ARBA" id="ARBA00023163"/>
    </source>
</evidence>
<keyword evidence="13 25" id="KW-0747">Spliceosome</keyword>